<feature type="compositionally biased region" description="Basic and acidic residues" evidence="1">
    <location>
        <begin position="43"/>
        <end position="61"/>
    </location>
</feature>
<dbReference type="AlphaFoldDB" id="A0A3S5FFM7"/>
<feature type="compositionally biased region" description="Polar residues" evidence="1">
    <location>
        <begin position="91"/>
        <end position="100"/>
    </location>
</feature>
<feature type="compositionally biased region" description="Acidic residues" evidence="1">
    <location>
        <begin position="1"/>
        <end position="11"/>
    </location>
</feature>
<feature type="region of interest" description="Disordered" evidence="1">
    <location>
        <begin position="1"/>
        <end position="66"/>
    </location>
</feature>
<reference evidence="2" key="1">
    <citation type="submission" date="2018-11" db="EMBL/GenBank/DDBJ databases">
        <authorList>
            <consortium name="Pathogen Informatics"/>
        </authorList>
    </citation>
    <scope>NUCLEOTIDE SEQUENCE</scope>
</reference>
<dbReference type="EMBL" id="CAAALY010244629">
    <property type="protein sequence ID" value="VEL32768.1"/>
    <property type="molecule type" value="Genomic_DNA"/>
</dbReference>
<accession>A0A3S5FFM7</accession>
<evidence type="ECO:0000256" key="1">
    <source>
        <dbReference type="SAM" id="MobiDB-lite"/>
    </source>
</evidence>
<feature type="compositionally biased region" description="Basic and acidic residues" evidence="1">
    <location>
        <begin position="101"/>
        <end position="114"/>
    </location>
</feature>
<feature type="region of interest" description="Disordered" evidence="1">
    <location>
        <begin position="91"/>
        <end position="160"/>
    </location>
</feature>
<name>A0A3S5FFM7_9PLAT</name>
<evidence type="ECO:0000313" key="2">
    <source>
        <dbReference type="EMBL" id="VEL32768.1"/>
    </source>
</evidence>
<gene>
    <name evidence="2" type="ORF">PXEA_LOCUS26208</name>
</gene>
<comment type="caution">
    <text evidence="2">The sequence shown here is derived from an EMBL/GenBank/DDBJ whole genome shotgun (WGS) entry which is preliminary data.</text>
</comment>
<keyword evidence="3" id="KW-1185">Reference proteome</keyword>
<sequence>MTDDTDFDAGEAPENVPNPRANAGNNDDYCGRGVRTKCVQLSRPDKTAKSIERDQPTDPHRLRPKKGHVILVFISESTRPCFTKVILIQAVSTSSSSPQHPQRDSSRDSARPGDAEPDTCQHRPQWAAGKYADYLRQMDLKTGRPTPGLPRAASFTQVPI</sequence>
<evidence type="ECO:0000313" key="3">
    <source>
        <dbReference type="Proteomes" id="UP000784294"/>
    </source>
</evidence>
<protein>
    <submittedName>
        <fullName evidence="2">Uncharacterized protein</fullName>
    </submittedName>
</protein>
<proteinExistence type="predicted"/>
<organism evidence="2 3">
    <name type="scientific">Protopolystoma xenopodis</name>
    <dbReference type="NCBI Taxonomy" id="117903"/>
    <lineage>
        <taxon>Eukaryota</taxon>
        <taxon>Metazoa</taxon>
        <taxon>Spiralia</taxon>
        <taxon>Lophotrochozoa</taxon>
        <taxon>Platyhelminthes</taxon>
        <taxon>Monogenea</taxon>
        <taxon>Polyopisthocotylea</taxon>
        <taxon>Polystomatidea</taxon>
        <taxon>Polystomatidae</taxon>
        <taxon>Protopolystoma</taxon>
    </lineage>
</organism>
<dbReference type="Proteomes" id="UP000784294">
    <property type="component" value="Unassembled WGS sequence"/>
</dbReference>